<proteinExistence type="predicted"/>
<dbReference type="AlphaFoldDB" id="A0A6N7VIV4"/>
<accession>A0A6N7VIV4</accession>
<dbReference type="Proteomes" id="UP000441455">
    <property type="component" value="Unassembled WGS sequence"/>
</dbReference>
<protein>
    <submittedName>
        <fullName evidence="1">Uncharacterized protein</fullName>
    </submittedName>
</protein>
<dbReference type="EMBL" id="VULN01000003">
    <property type="protein sequence ID" value="MSS81589.1"/>
    <property type="molecule type" value="Genomic_DNA"/>
</dbReference>
<name>A0A6N7VIV4_ACIFE</name>
<dbReference type="OrthoDB" id="1868456at2"/>
<evidence type="ECO:0000313" key="2">
    <source>
        <dbReference type="Proteomes" id="UP000441455"/>
    </source>
</evidence>
<gene>
    <name evidence="1" type="ORF">FX155_03050</name>
</gene>
<evidence type="ECO:0000313" key="1">
    <source>
        <dbReference type="EMBL" id="MSS81589.1"/>
    </source>
</evidence>
<reference evidence="1 2" key="1">
    <citation type="submission" date="2019-08" db="EMBL/GenBank/DDBJ databases">
        <title>In-depth cultivation of the pig gut microbiome towards novel bacterial diversity and tailored functional studies.</title>
        <authorList>
            <person name="Wylensek D."/>
            <person name="Hitch T.C.A."/>
            <person name="Clavel T."/>
        </authorList>
    </citation>
    <scope>NUCLEOTIDE SEQUENCE [LARGE SCALE GENOMIC DNA]</scope>
    <source>
        <strain evidence="1 2">WCA-389-WT-5B</strain>
    </source>
</reference>
<comment type="caution">
    <text evidence="1">The sequence shown here is derived from an EMBL/GenBank/DDBJ whole genome shotgun (WGS) entry which is preliminary data.</text>
</comment>
<sequence length="72" mass="7991">MKKKIIVTESKKTPIRAIREYCLECSGGSNVEVKLCALERCPLYAFRFGVRPATAAKRFASQGNDVIKKSAL</sequence>
<dbReference type="RefSeq" id="WP_022487014.1">
    <property type="nucleotide sequence ID" value="NZ_VULN01000003.1"/>
</dbReference>
<organism evidence="1 2">
    <name type="scientific">Acidaminococcus fermentans</name>
    <dbReference type="NCBI Taxonomy" id="905"/>
    <lineage>
        <taxon>Bacteria</taxon>
        <taxon>Bacillati</taxon>
        <taxon>Bacillota</taxon>
        <taxon>Negativicutes</taxon>
        <taxon>Acidaminococcales</taxon>
        <taxon>Acidaminococcaceae</taxon>
        <taxon>Acidaminococcus</taxon>
    </lineage>
</organism>